<evidence type="ECO:0000313" key="9">
    <source>
        <dbReference type="EMBL" id="CCA71157.1"/>
    </source>
</evidence>
<dbReference type="InterPro" id="IPR036869">
    <property type="entry name" value="J_dom_sf"/>
</dbReference>
<dbReference type="OMA" id="ARSREHN"/>
<dbReference type="GO" id="GO:0071218">
    <property type="term" value="P:cellular response to misfolded protein"/>
    <property type="evidence" value="ECO:0007669"/>
    <property type="project" value="TreeGrafter"/>
</dbReference>
<keyword evidence="2 7" id="KW-0812">Transmembrane</keyword>
<dbReference type="FunCoup" id="G4TIL4">
    <property type="interactions" value="400"/>
</dbReference>
<dbReference type="InterPro" id="IPR018253">
    <property type="entry name" value="DnaJ_domain_CS"/>
</dbReference>
<reference evidence="9 10" key="1">
    <citation type="journal article" date="2011" name="PLoS Pathog.">
        <title>Endophytic Life Strategies Decoded by Genome and Transcriptome Analyses of the Mutualistic Root Symbiont Piriformospora indica.</title>
        <authorList>
            <person name="Zuccaro A."/>
            <person name="Lahrmann U."/>
            <person name="Guldener U."/>
            <person name="Langen G."/>
            <person name="Pfiffi S."/>
            <person name="Biedenkopf D."/>
            <person name="Wong P."/>
            <person name="Samans B."/>
            <person name="Grimm C."/>
            <person name="Basiewicz M."/>
            <person name="Murat C."/>
            <person name="Martin F."/>
            <person name="Kogel K.H."/>
        </authorList>
    </citation>
    <scope>NUCLEOTIDE SEQUENCE [LARGE SCALE GENOMIC DNA]</scope>
    <source>
        <strain evidence="9 10">DSM 11827</strain>
    </source>
</reference>
<comment type="caution">
    <text evidence="9">The sequence shown here is derived from an EMBL/GenBank/DDBJ whole genome shotgun (WGS) entry which is preliminary data.</text>
</comment>
<dbReference type="Pfam" id="PF09320">
    <property type="entry name" value="DUF1977"/>
    <property type="match status" value="1"/>
</dbReference>
<dbReference type="GO" id="GO:0005789">
    <property type="term" value="C:endoplasmic reticulum membrane"/>
    <property type="evidence" value="ECO:0007669"/>
    <property type="project" value="UniProtKB-SubCell"/>
</dbReference>
<keyword evidence="3" id="KW-0256">Endoplasmic reticulum</keyword>
<dbReference type="OrthoDB" id="1507364at2759"/>
<feature type="compositionally biased region" description="Basic and acidic residues" evidence="6">
    <location>
        <begin position="58"/>
        <end position="67"/>
    </location>
</feature>
<evidence type="ECO:0000256" key="6">
    <source>
        <dbReference type="SAM" id="MobiDB-lite"/>
    </source>
</evidence>
<dbReference type="Gene3D" id="1.10.287.110">
    <property type="entry name" value="DnaJ domain"/>
    <property type="match status" value="1"/>
</dbReference>
<sequence>MDIANRDDALKALGIARRHLTSDPPNIAAAKRFALKSLSLCETSEASNLLEKIRVAEEEAKNERQSAHDSPTANGHATGAEAHASSEGMHHRTTHHTSSPNGDAKASSKGTTKDDEKREYTAEQLAVVKRIRKCKVTEYYEILSLSKECDEADVKKAYRKLALQLHPDKNGAPGADEAFKMVSKAFQVLSDPALRSAFDRDGGDPESRFPSGMRSADTHPRFPGMRSPFGANGSFEGEISPEDLFNMFFGGGFGQGGFGPGVFTTTFGPGGFASTRARPRQANARPQEAPRGIKGMLLQLFPILFFLFMAFSGTFFDLFASFFTTPDPTYSFAYSPHFSLVRTTGGKLDIPYFVHPESFHAHPIYASTNEAGSNSKEVKSPELKRFEKGVEEKWINMKYNECARTKEYVERKVESMRGVFGIGADWEGIKKLRKEKIPACEALKEKGYRI</sequence>
<accession>G4TIL4</accession>
<dbReference type="InterPro" id="IPR001623">
    <property type="entry name" value="DnaJ_domain"/>
</dbReference>
<dbReference type="FunFam" id="1.10.287.110:FF:000070">
    <property type="entry name" value="Endoplasmic reticulum protein, putative"/>
    <property type="match status" value="1"/>
</dbReference>
<dbReference type="PANTHER" id="PTHR43908:SF3">
    <property type="entry name" value="AT29763P-RELATED"/>
    <property type="match status" value="1"/>
</dbReference>
<proteinExistence type="predicted"/>
<feature type="transmembrane region" description="Helical" evidence="7">
    <location>
        <begin position="300"/>
        <end position="323"/>
    </location>
</feature>
<keyword evidence="5 7" id="KW-0472">Membrane</keyword>
<dbReference type="HOGENOM" id="CLU_043579_2_0_1"/>
<name>G4TIL4_SERID</name>
<protein>
    <submittedName>
        <fullName evidence="9">Related to HLJ1-Co-chaperone for Hsp40p</fullName>
    </submittedName>
</protein>
<evidence type="ECO:0000256" key="4">
    <source>
        <dbReference type="ARBA" id="ARBA00022989"/>
    </source>
</evidence>
<dbReference type="InterPro" id="IPR051100">
    <property type="entry name" value="DnaJ_subfamily_B/C"/>
</dbReference>
<dbReference type="Proteomes" id="UP000007148">
    <property type="component" value="Unassembled WGS sequence"/>
</dbReference>
<evidence type="ECO:0000256" key="5">
    <source>
        <dbReference type="ARBA" id="ARBA00023136"/>
    </source>
</evidence>
<gene>
    <name evidence="9" type="ORF">PIIN_05093</name>
</gene>
<dbReference type="Pfam" id="PF00226">
    <property type="entry name" value="DnaJ"/>
    <property type="match status" value="1"/>
</dbReference>
<dbReference type="GO" id="GO:0030544">
    <property type="term" value="F:Hsp70 protein binding"/>
    <property type="evidence" value="ECO:0007669"/>
    <property type="project" value="TreeGrafter"/>
</dbReference>
<feature type="region of interest" description="Disordered" evidence="6">
    <location>
        <begin position="196"/>
        <end position="223"/>
    </location>
</feature>
<dbReference type="PROSITE" id="PS00636">
    <property type="entry name" value="DNAJ_1"/>
    <property type="match status" value="1"/>
</dbReference>
<evidence type="ECO:0000313" key="10">
    <source>
        <dbReference type="Proteomes" id="UP000007148"/>
    </source>
</evidence>
<dbReference type="EMBL" id="CAFZ01000108">
    <property type="protein sequence ID" value="CCA71157.1"/>
    <property type="molecule type" value="Genomic_DNA"/>
</dbReference>
<dbReference type="SUPFAM" id="SSF46565">
    <property type="entry name" value="Chaperone J-domain"/>
    <property type="match status" value="1"/>
</dbReference>
<dbReference type="InterPro" id="IPR015399">
    <property type="entry name" value="DUF1977_DnaJ-like"/>
</dbReference>
<keyword evidence="10" id="KW-1185">Reference proteome</keyword>
<dbReference type="PRINTS" id="PR00625">
    <property type="entry name" value="JDOMAIN"/>
</dbReference>
<evidence type="ECO:0000259" key="8">
    <source>
        <dbReference type="PROSITE" id="PS50076"/>
    </source>
</evidence>
<dbReference type="SMART" id="SM00271">
    <property type="entry name" value="DnaJ"/>
    <property type="match status" value="1"/>
</dbReference>
<evidence type="ECO:0000256" key="2">
    <source>
        <dbReference type="ARBA" id="ARBA00022692"/>
    </source>
</evidence>
<comment type="subcellular location">
    <subcellularLocation>
        <location evidence="1">Endoplasmic reticulum membrane</location>
        <topology evidence="1">Single-pass membrane protein</topology>
    </subcellularLocation>
</comment>
<evidence type="ECO:0000256" key="1">
    <source>
        <dbReference type="ARBA" id="ARBA00004389"/>
    </source>
</evidence>
<dbReference type="eggNOG" id="KOG0714">
    <property type="taxonomic scope" value="Eukaryota"/>
</dbReference>
<dbReference type="CDD" id="cd06257">
    <property type="entry name" value="DnaJ"/>
    <property type="match status" value="1"/>
</dbReference>
<evidence type="ECO:0000256" key="3">
    <source>
        <dbReference type="ARBA" id="ARBA00022824"/>
    </source>
</evidence>
<keyword evidence="4 7" id="KW-1133">Transmembrane helix</keyword>
<dbReference type="AlphaFoldDB" id="G4TIL4"/>
<feature type="region of interest" description="Disordered" evidence="6">
    <location>
        <begin position="58"/>
        <end position="119"/>
    </location>
</feature>
<feature type="compositionally biased region" description="Basic and acidic residues" evidence="6">
    <location>
        <begin position="197"/>
        <end position="207"/>
    </location>
</feature>
<dbReference type="PROSITE" id="PS50076">
    <property type="entry name" value="DNAJ_2"/>
    <property type="match status" value="1"/>
</dbReference>
<evidence type="ECO:0000256" key="7">
    <source>
        <dbReference type="SAM" id="Phobius"/>
    </source>
</evidence>
<dbReference type="STRING" id="1109443.G4TIL4"/>
<dbReference type="InParanoid" id="G4TIL4"/>
<organism evidence="9 10">
    <name type="scientific">Serendipita indica (strain DSM 11827)</name>
    <name type="common">Root endophyte fungus</name>
    <name type="synonym">Piriformospora indica</name>
    <dbReference type="NCBI Taxonomy" id="1109443"/>
    <lineage>
        <taxon>Eukaryota</taxon>
        <taxon>Fungi</taxon>
        <taxon>Dikarya</taxon>
        <taxon>Basidiomycota</taxon>
        <taxon>Agaricomycotina</taxon>
        <taxon>Agaricomycetes</taxon>
        <taxon>Sebacinales</taxon>
        <taxon>Serendipitaceae</taxon>
        <taxon>Serendipita</taxon>
    </lineage>
</organism>
<dbReference type="PANTHER" id="PTHR43908">
    <property type="entry name" value="AT29763P-RELATED"/>
    <property type="match status" value="1"/>
</dbReference>
<feature type="domain" description="J" evidence="8">
    <location>
        <begin position="138"/>
        <end position="202"/>
    </location>
</feature>